<dbReference type="GO" id="GO:0003677">
    <property type="term" value="F:DNA binding"/>
    <property type="evidence" value="ECO:0007669"/>
    <property type="project" value="UniProtKB-KW"/>
</dbReference>
<evidence type="ECO:0000313" key="2">
    <source>
        <dbReference type="Proteomes" id="UP000260828"/>
    </source>
</evidence>
<keyword evidence="1" id="KW-0238">DNA-binding</keyword>
<comment type="caution">
    <text evidence="1">The sequence shown here is derived from an EMBL/GenBank/DDBJ whole genome shotgun (WGS) entry which is preliminary data.</text>
</comment>
<reference evidence="1 2" key="1">
    <citation type="submission" date="2018-08" db="EMBL/GenBank/DDBJ databases">
        <title>A genome reference for cultivated species of the human gut microbiota.</title>
        <authorList>
            <person name="Zou Y."/>
            <person name="Xue W."/>
            <person name="Luo G."/>
        </authorList>
    </citation>
    <scope>NUCLEOTIDE SEQUENCE [LARGE SCALE GENOMIC DNA]</scope>
    <source>
        <strain evidence="1 2">TF05-12AC</strain>
    </source>
</reference>
<dbReference type="AlphaFoldDB" id="A0A3E3IKN9"/>
<organism evidence="1 2">
    <name type="scientific">Anaerotruncus colihominis</name>
    <dbReference type="NCBI Taxonomy" id="169435"/>
    <lineage>
        <taxon>Bacteria</taxon>
        <taxon>Bacillati</taxon>
        <taxon>Bacillota</taxon>
        <taxon>Clostridia</taxon>
        <taxon>Eubacteriales</taxon>
        <taxon>Oscillospiraceae</taxon>
        <taxon>Anaerotruncus</taxon>
    </lineage>
</organism>
<dbReference type="EMBL" id="QVME01000004">
    <property type="protein sequence ID" value="RGE67640.1"/>
    <property type="molecule type" value="Genomic_DNA"/>
</dbReference>
<name>A0A3E3IKN9_9FIRM</name>
<protein>
    <submittedName>
        <fullName evidence="1">AbrB/MazE/SpoVT family DNA-binding domain-containing protein</fullName>
    </submittedName>
</protein>
<sequence length="93" mass="10541">MSQSVYKVMGKNGRIYLPRELQSEMEIQRGDIIKLIPVKDGVQIKKVHLIEMGDKSPEAVEAFVHAAASAMSWESQMELAARLLNSLREEEKQ</sequence>
<dbReference type="RefSeq" id="WP_117546516.1">
    <property type="nucleotide sequence ID" value="NZ_QVME01000004.1"/>
</dbReference>
<proteinExistence type="predicted"/>
<dbReference type="Proteomes" id="UP000260828">
    <property type="component" value="Unassembled WGS sequence"/>
</dbReference>
<dbReference type="SUPFAM" id="SSF89447">
    <property type="entry name" value="AbrB/MazE/MraZ-like"/>
    <property type="match status" value="1"/>
</dbReference>
<accession>A0A3E3IKN9</accession>
<dbReference type="InterPro" id="IPR037914">
    <property type="entry name" value="SpoVT-AbrB_sf"/>
</dbReference>
<gene>
    <name evidence="1" type="ORF">DXC40_09075</name>
</gene>
<evidence type="ECO:0000313" key="1">
    <source>
        <dbReference type="EMBL" id="RGE67640.1"/>
    </source>
</evidence>